<dbReference type="RefSeq" id="WP_378199515.1">
    <property type="nucleotide sequence ID" value="NZ_JBHLZP010000066.1"/>
</dbReference>
<proteinExistence type="predicted"/>
<evidence type="ECO:0000313" key="1">
    <source>
        <dbReference type="EMBL" id="MFB9832912.1"/>
    </source>
</evidence>
<reference evidence="1 2" key="1">
    <citation type="submission" date="2024-09" db="EMBL/GenBank/DDBJ databases">
        <authorList>
            <person name="Sun Q."/>
            <person name="Mori K."/>
        </authorList>
    </citation>
    <scope>NUCLEOTIDE SEQUENCE [LARGE SCALE GENOMIC DNA]</scope>
    <source>
        <strain evidence="1 2">TBRC 0563</strain>
    </source>
</reference>
<name>A0ABV5YEM6_9ACTN</name>
<gene>
    <name evidence="1" type="ORF">ACFFNX_12025</name>
</gene>
<organism evidence="1 2">
    <name type="scientific">Actinoallomurus acaciae</name>
    <dbReference type="NCBI Taxonomy" id="502577"/>
    <lineage>
        <taxon>Bacteria</taxon>
        <taxon>Bacillati</taxon>
        <taxon>Actinomycetota</taxon>
        <taxon>Actinomycetes</taxon>
        <taxon>Streptosporangiales</taxon>
        <taxon>Thermomonosporaceae</taxon>
        <taxon>Actinoallomurus</taxon>
    </lineage>
</organism>
<evidence type="ECO:0000313" key="2">
    <source>
        <dbReference type="Proteomes" id="UP001589627"/>
    </source>
</evidence>
<dbReference type="Proteomes" id="UP001589627">
    <property type="component" value="Unassembled WGS sequence"/>
</dbReference>
<sequence>MPKTSKERIAEQFLAAADDVADGLRSQTKLHLIAELCRALAKLPLSVGMGDARPAAFVYGPMPLSVTVDDLLEYFVWWDGQHRHPVSDPVGAAQVIEQHITIRRSETGKSS</sequence>
<protein>
    <submittedName>
        <fullName evidence="1">Uncharacterized protein</fullName>
    </submittedName>
</protein>
<dbReference type="EMBL" id="JBHLZP010000066">
    <property type="protein sequence ID" value="MFB9832912.1"/>
    <property type="molecule type" value="Genomic_DNA"/>
</dbReference>
<keyword evidence="2" id="KW-1185">Reference proteome</keyword>
<accession>A0ABV5YEM6</accession>
<comment type="caution">
    <text evidence="1">The sequence shown here is derived from an EMBL/GenBank/DDBJ whole genome shotgun (WGS) entry which is preliminary data.</text>
</comment>